<dbReference type="Proteomes" id="UP000007635">
    <property type="component" value="Chromosome XVIII"/>
</dbReference>
<dbReference type="AlphaFoldDB" id="A0AAQ4RGG7"/>
<dbReference type="Pfam" id="PF00373">
    <property type="entry name" value="FERM_M"/>
    <property type="match status" value="1"/>
</dbReference>
<dbReference type="InterPro" id="IPR035963">
    <property type="entry name" value="FERM_2"/>
</dbReference>
<dbReference type="GO" id="GO:0007160">
    <property type="term" value="P:cell-matrix adhesion"/>
    <property type="evidence" value="ECO:0007669"/>
    <property type="project" value="TreeGrafter"/>
</dbReference>
<dbReference type="Gene3D" id="2.30.29.30">
    <property type="entry name" value="Pleckstrin-homology domain (PH domain)/Phosphotyrosine-binding domain (PTB)"/>
    <property type="match status" value="2"/>
</dbReference>
<dbReference type="SMART" id="SM00295">
    <property type="entry name" value="B41"/>
    <property type="match status" value="1"/>
</dbReference>
<dbReference type="Pfam" id="PF00169">
    <property type="entry name" value="PH"/>
    <property type="match status" value="1"/>
</dbReference>
<dbReference type="GO" id="GO:0005178">
    <property type="term" value="F:integrin binding"/>
    <property type="evidence" value="ECO:0007669"/>
    <property type="project" value="TreeGrafter"/>
</dbReference>
<dbReference type="SMART" id="SM00233">
    <property type="entry name" value="PH"/>
    <property type="match status" value="1"/>
</dbReference>
<dbReference type="InterPro" id="IPR040790">
    <property type="entry name" value="Kindlin_2_N"/>
</dbReference>
<dbReference type="PROSITE" id="PS50003">
    <property type="entry name" value="PH_DOMAIN"/>
    <property type="match status" value="1"/>
</dbReference>
<dbReference type="PANTHER" id="PTHR16160">
    <property type="entry name" value="FERMITIN 2-RELATED"/>
    <property type="match status" value="1"/>
</dbReference>
<keyword evidence="2" id="KW-0130">Cell adhesion</keyword>
<dbReference type="Pfam" id="PF18124">
    <property type="entry name" value="Kindlin_2_N"/>
    <property type="match status" value="1"/>
</dbReference>
<evidence type="ECO:0000256" key="1">
    <source>
        <dbReference type="ARBA" id="ARBA00008052"/>
    </source>
</evidence>
<dbReference type="Gene3D" id="3.10.20.90">
    <property type="entry name" value="Phosphatidylinositol 3-kinase Catalytic Subunit, Chain A, domain 1"/>
    <property type="match status" value="1"/>
</dbReference>
<dbReference type="InterPro" id="IPR037843">
    <property type="entry name" value="Kindlin/fermitin"/>
</dbReference>
<dbReference type="CDD" id="cd17180">
    <property type="entry name" value="FERM_F0_KIND1"/>
    <property type="match status" value="1"/>
</dbReference>
<dbReference type="SUPFAM" id="SSF50729">
    <property type="entry name" value="PH domain-like"/>
    <property type="match status" value="2"/>
</dbReference>
<sequence>LAKSWELSVQVDQKDGDESMKFKLRVKGDLHVGGLMLKLVEKIKAPQDWSDHALWWEQRKCWLLKTHWTLDKFGIQADADLRYTPQHKPLLLQLPNMKTIKMTVSFSSVVFKAVAEICQMLSEFPPSLFFPRSRRPFCRSKIEAHLASILCPPAPPTMTATYDPENGMPVSATSLWFGENPLAESQPNLPPAELAKMYRPLSPVDKAPYSAGWLDSSRSLMEQDIQDEEKLLLRFKYNVFFDLNPKYDGVRITQLYEQARWSILLEQIDCTEEEMLMFASLQYHICKLTLSSEPLDHSNEPEIDEVEAALSNLEVTLEGGLTVTHWDECCRPKRLTLRSYKEYWFVFKDTTISYYKNKETSSGEPLEQFHLRGCEVVPDVNVTEKKFGIKLLLPVADGMNEVYIRCDNQTQYAKWKAACILASKGKTMAYSSYKSEVRNIQSFLQMKSLAPPPGQAAPDLNAMEMNAECFFSPRYAKKHKTKQLTARILEAHQNIARLSLMEAKMRFIQAWQSLPEFGINYYIVRFKGSKKDEILGISYNRLIRIDMSSGMPITTWRFANMKQWNVNWEIRQVTIEFDQNVSMAFCCVSCDCKVVHEFIGGYIFLSTRSKDQNETLDEELFHKLTGGQE</sequence>
<dbReference type="SUPFAM" id="SSF47031">
    <property type="entry name" value="Second domain of FERM"/>
    <property type="match status" value="2"/>
</dbReference>
<proteinExistence type="inferred from homology"/>
<dbReference type="PANTHER" id="PTHR16160:SF12">
    <property type="entry name" value="FERMITIN FAMILY HOMOLOG 1"/>
    <property type="match status" value="1"/>
</dbReference>
<feature type="domain" description="PH" evidence="3">
    <location>
        <begin position="314"/>
        <end position="424"/>
    </location>
</feature>
<reference evidence="4 5" key="1">
    <citation type="journal article" date="2021" name="G3 (Bethesda)">
        <title>Improved contiguity of the threespine stickleback genome using long-read sequencing.</title>
        <authorList>
            <person name="Nath S."/>
            <person name="Shaw D.E."/>
            <person name="White M.A."/>
        </authorList>
    </citation>
    <scope>NUCLEOTIDE SEQUENCE [LARGE SCALE GENOMIC DNA]</scope>
    <source>
        <strain evidence="4 5">Lake Benthic</strain>
    </source>
</reference>
<reference evidence="4" key="3">
    <citation type="submission" date="2025-09" db="UniProtKB">
        <authorList>
            <consortium name="Ensembl"/>
        </authorList>
    </citation>
    <scope>IDENTIFICATION</scope>
</reference>
<dbReference type="InterPro" id="IPR019749">
    <property type="entry name" value="Band_41_domain"/>
</dbReference>
<reference evidence="4" key="2">
    <citation type="submission" date="2025-08" db="UniProtKB">
        <authorList>
            <consortium name="Ensembl"/>
        </authorList>
    </citation>
    <scope>IDENTIFICATION</scope>
</reference>
<comment type="similarity">
    <text evidence="1">Belongs to the kindlin family.</text>
</comment>
<dbReference type="GeneTree" id="ENSGT00390000013444"/>
<dbReference type="CDD" id="cd13205">
    <property type="entry name" value="FERM_C_fermitin"/>
    <property type="match status" value="1"/>
</dbReference>
<dbReference type="InterPro" id="IPR011993">
    <property type="entry name" value="PH-like_dom_sf"/>
</dbReference>
<dbReference type="GO" id="GO:0005925">
    <property type="term" value="C:focal adhesion"/>
    <property type="evidence" value="ECO:0007669"/>
    <property type="project" value="TreeGrafter"/>
</dbReference>
<evidence type="ECO:0000313" key="5">
    <source>
        <dbReference type="Proteomes" id="UP000007635"/>
    </source>
</evidence>
<keyword evidence="5" id="KW-1185">Reference proteome</keyword>
<dbReference type="InterPro" id="IPR001849">
    <property type="entry name" value="PH_domain"/>
</dbReference>
<evidence type="ECO:0000256" key="2">
    <source>
        <dbReference type="ARBA" id="ARBA00022889"/>
    </source>
</evidence>
<dbReference type="FunFam" id="2.30.29.30:FF:000037">
    <property type="entry name" value="Fermitin family homolog 2"/>
    <property type="match status" value="1"/>
</dbReference>
<dbReference type="CDD" id="cd14473">
    <property type="entry name" value="FERM_B-lobe"/>
    <property type="match status" value="2"/>
</dbReference>
<dbReference type="GO" id="GO:0007229">
    <property type="term" value="P:integrin-mediated signaling pathway"/>
    <property type="evidence" value="ECO:0007669"/>
    <property type="project" value="InterPro"/>
</dbReference>
<dbReference type="InterPro" id="IPR019748">
    <property type="entry name" value="FERM_central"/>
</dbReference>
<organism evidence="4 5">
    <name type="scientific">Gasterosteus aculeatus aculeatus</name>
    <name type="common">three-spined stickleback</name>
    <dbReference type="NCBI Taxonomy" id="481459"/>
    <lineage>
        <taxon>Eukaryota</taxon>
        <taxon>Metazoa</taxon>
        <taxon>Chordata</taxon>
        <taxon>Craniata</taxon>
        <taxon>Vertebrata</taxon>
        <taxon>Euteleostomi</taxon>
        <taxon>Actinopterygii</taxon>
        <taxon>Neopterygii</taxon>
        <taxon>Teleostei</taxon>
        <taxon>Neoteleostei</taxon>
        <taxon>Acanthomorphata</taxon>
        <taxon>Eupercaria</taxon>
        <taxon>Perciformes</taxon>
        <taxon>Cottioidei</taxon>
        <taxon>Gasterosteales</taxon>
        <taxon>Gasterosteidae</taxon>
        <taxon>Gasterosteus</taxon>
    </lineage>
</organism>
<evidence type="ECO:0000313" key="4">
    <source>
        <dbReference type="Ensembl" id="ENSGACP00000061693.1"/>
    </source>
</evidence>
<dbReference type="Ensembl" id="ENSGACT00000030324.1">
    <property type="protein sequence ID" value="ENSGACP00000061693.1"/>
    <property type="gene ID" value="ENSGACG00000012478.2"/>
</dbReference>
<accession>A0AAQ4RGG7</accession>
<evidence type="ECO:0000259" key="3">
    <source>
        <dbReference type="PROSITE" id="PS50003"/>
    </source>
</evidence>
<name>A0AAQ4RGG7_GASAC</name>
<protein>
    <submittedName>
        <fullName evidence="4">FERM domain containing kindlin 1</fullName>
    </submittedName>
</protein>